<dbReference type="eggNOG" id="COG0543">
    <property type="taxonomic scope" value="Bacteria"/>
</dbReference>
<dbReference type="CDD" id="cd06192">
    <property type="entry name" value="DHOD_e_trans_like"/>
    <property type="match status" value="1"/>
</dbReference>
<dbReference type="PANTHER" id="PTHR43513:SF3">
    <property type="entry name" value="DIHYDROOROTATE DEHYDROGENASE B (NAD(+)), ELECTRON TRANSFER SUBUNIT-RELATED"/>
    <property type="match status" value="1"/>
</dbReference>
<feature type="binding site" evidence="12">
    <location>
        <position position="213"/>
    </location>
    <ligand>
        <name>[2Fe-2S] cluster</name>
        <dbReference type="ChEBI" id="CHEBI:190135"/>
    </ligand>
</feature>
<evidence type="ECO:0000313" key="15">
    <source>
        <dbReference type="Proteomes" id="UP000002415"/>
    </source>
</evidence>
<dbReference type="SUPFAM" id="SSF52343">
    <property type="entry name" value="Ferredoxin reductase-like, C-terminal NADP-linked domain"/>
    <property type="match status" value="1"/>
</dbReference>
<dbReference type="InterPro" id="IPR050353">
    <property type="entry name" value="PyrK_electron_transfer"/>
</dbReference>
<keyword evidence="4 12" id="KW-0001">2Fe-2S</keyword>
<dbReference type="InterPro" id="IPR019480">
    <property type="entry name" value="Dihydroorotate_DH_Fe-S-bd"/>
</dbReference>
<evidence type="ECO:0000256" key="5">
    <source>
        <dbReference type="ARBA" id="ARBA00022723"/>
    </source>
</evidence>
<evidence type="ECO:0000256" key="4">
    <source>
        <dbReference type="ARBA" id="ARBA00022714"/>
    </source>
</evidence>
<dbReference type="STRING" id="381764.Fnod_0462"/>
<dbReference type="EMBL" id="CP000771">
    <property type="protein sequence ID" value="ABS60327.1"/>
    <property type="molecule type" value="Genomic_DNA"/>
</dbReference>
<comment type="similarity">
    <text evidence="1">Belongs to the PyrK family.</text>
</comment>
<evidence type="ECO:0000256" key="8">
    <source>
        <dbReference type="ARBA" id="ARBA00023004"/>
    </source>
</evidence>
<dbReference type="GO" id="GO:0050660">
    <property type="term" value="F:flavin adenine dinucleotide binding"/>
    <property type="evidence" value="ECO:0007669"/>
    <property type="project" value="InterPro"/>
</dbReference>
<dbReference type="InterPro" id="IPR017938">
    <property type="entry name" value="Riboflavin_synthase-like_b-brl"/>
</dbReference>
<feature type="binding site" evidence="12">
    <location>
        <position position="221"/>
    </location>
    <ligand>
        <name>[2Fe-2S] cluster</name>
        <dbReference type="ChEBI" id="CHEBI:190135"/>
    </ligand>
</feature>
<evidence type="ECO:0000256" key="12">
    <source>
        <dbReference type="PIRSR" id="PIRSR006816-2"/>
    </source>
</evidence>
<dbReference type="InterPro" id="IPR012165">
    <property type="entry name" value="Cyt_c3_hydrogenase_gsu"/>
</dbReference>
<accession>A7HK94</accession>
<dbReference type="OrthoDB" id="9789468at2"/>
<evidence type="ECO:0000256" key="3">
    <source>
        <dbReference type="ARBA" id="ARBA00022630"/>
    </source>
</evidence>
<dbReference type="InterPro" id="IPR037117">
    <property type="entry name" value="Dihydroorotate_DH_ele_sf"/>
</dbReference>
<dbReference type="RefSeq" id="WP_011993647.1">
    <property type="nucleotide sequence ID" value="NC_009718.1"/>
</dbReference>
<keyword evidence="15" id="KW-1185">Reference proteome</keyword>
<organism evidence="14 15">
    <name type="scientific">Fervidobacterium nodosum (strain ATCC 35602 / DSM 5306 / Rt17-B1)</name>
    <dbReference type="NCBI Taxonomy" id="381764"/>
    <lineage>
        <taxon>Bacteria</taxon>
        <taxon>Thermotogati</taxon>
        <taxon>Thermotogota</taxon>
        <taxon>Thermotogae</taxon>
        <taxon>Thermotogales</taxon>
        <taxon>Fervidobacteriaceae</taxon>
        <taxon>Fervidobacterium</taxon>
    </lineage>
</organism>
<keyword evidence="6 11" id="KW-0274">FAD</keyword>
<dbReference type="PIRSF" id="PIRSF006816">
    <property type="entry name" value="Cyc3_hyd_g"/>
    <property type="match status" value="1"/>
</dbReference>
<sequence length="246" mass="27451">MGNLSNKSSEKIKSYKLSKKEVFQITADTYLIVFEGGSFDFDCGQFCMIDVDSYGLTRKPFTLGKFEGNLAISVKIVGDGTRYIVETNELIDILAPLGNPFMPGEPERARESNGVVVVAPSCFAEGYFISQKFNVPLYVTSKTPFSEKFVEKFRDKNMEFIVGDSEFLGLTERLNDSDFDWIFVSGSKNMEKIAVKNLYKKIVYISLNEYMGCGIGACKSCAVESKYGIKHVCTDGPVFRGDEVCL</sequence>
<dbReference type="HOGENOM" id="CLU_003827_1_2_0"/>
<dbReference type="GO" id="GO:0051537">
    <property type="term" value="F:2 iron, 2 sulfur cluster binding"/>
    <property type="evidence" value="ECO:0007669"/>
    <property type="project" value="UniProtKB-KW"/>
</dbReference>
<dbReference type="GO" id="GO:0006221">
    <property type="term" value="P:pyrimidine nucleotide biosynthetic process"/>
    <property type="evidence" value="ECO:0007669"/>
    <property type="project" value="InterPro"/>
</dbReference>
<dbReference type="InterPro" id="IPR039261">
    <property type="entry name" value="FNR_nucleotide-bd"/>
</dbReference>
<comment type="cofactor">
    <cofactor evidence="11">
        <name>FAD</name>
        <dbReference type="ChEBI" id="CHEBI:57692"/>
    </cofactor>
    <text evidence="11">Binds 1 FAD per subunit.</text>
</comment>
<keyword evidence="7" id="KW-0249">Electron transport</keyword>
<dbReference type="PANTHER" id="PTHR43513">
    <property type="entry name" value="DIHYDROOROTATE DEHYDROGENASE B (NAD(+)), ELECTRON TRANSFER SUBUNIT"/>
    <property type="match status" value="1"/>
</dbReference>
<evidence type="ECO:0000256" key="11">
    <source>
        <dbReference type="PIRSR" id="PIRSR006816-1"/>
    </source>
</evidence>
<reference evidence="14 15" key="2">
    <citation type="journal article" date="2009" name="Proc. Natl. Acad. Sci. U.S.A.">
        <title>On the chimeric nature, thermophilic origin, and phylogenetic placement of the Thermotogales.</title>
        <authorList>
            <person name="Zhaxybayeva O."/>
            <person name="Swithers K.S."/>
            <person name="Lapierre P."/>
            <person name="Fournier G.P."/>
            <person name="Bickhart D.M."/>
            <person name="DeBoy R.T."/>
            <person name="Nelson K.E."/>
            <person name="Nesbo C.L."/>
            <person name="Doolittle W.F."/>
            <person name="Gogarten J.P."/>
            <person name="Noll K.M."/>
        </authorList>
    </citation>
    <scope>NUCLEOTIDE SEQUENCE [LARGE SCALE GENOMIC DNA]</scope>
    <source>
        <strain evidence="15">ATCC 35602 / DSM 5306 / Rt17-B1</strain>
    </source>
</reference>
<evidence type="ECO:0000259" key="13">
    <source>
        <dbReference type="Pfam" id="PF10418"/>
    </source>
</evidence>
<evidence type="ECO:0000256" key="2">
    <source>
        <dbReference type="ARBA" id="ARBA00022448"/>
    </source>
</evidence>
<feature type="domain" description="Dihydroorotate dehydrogenase electron transfer subunit iron-sulphur cluster binding" evidence="13">
    <location>
        <begin position="208"/>
        <end position="244"/>
    </location>
</feature>
<keyword evidence="8 12" id="KW-0408">Iron</keyword>
<feature type="binding site" evidence="11">
    <location>
        <begin position="80"/>
        <end position="81"/>
    </location>
    <ligand>
        <name>FAD</name>
        <dbReference type="ChEBI" id="CHEBI:57692"/>
    </ligand>
</feature>
<evidence type="ECO:0000256" key="10">
    <source>
        <dbReference type="ARBA" id="ARBA00034078"/>
    </source>
</evidence>
<keyword evidence="5 12" id="KW-0479">Metal-binding</keyword>
<keyword evidence="2" id="KW-0813">Transport</keyword>
<protein>
    <submittedName>
        <fullName evidence="14">Oxidoreductase FAD-binding domain protein</fullName>
    </submittedName>
</protein>
<feature type="binding site" evidence="12">
    <location>
        <position position="218"/>
    </location>
    <ligand>
        <name>[2Fe-2S] cluster</name>
        <dbReference type="ChEBI" id="CHEBI:190135"/>
    </ligand>
</feature>
<dbReference type="KEGG" id="fno:Fnod_0462"/>
<dbReference type="Pfam" id="PF10418">
    <property type="entry name" value="DHODB_Fe-S_bind"/>
    <property type="match status" value="1"/>
</dbReference>
<proteinExistence type="inferred from homology"/>
<dbReference type="Proteomes" id="UP000002415">
    <property type="component" value="Chromosome"/>
</dbReference>
<name>A7HK94_FERNB</name>
<keyword evidence="9 12" id="KW-0411">Iron-sulfur</keyword>
<keyword evidence="3 11" id="KW-0285">Flavoprotein</keyword>
<reference evidence="14 15" key="1">
    <citation type="submission" date="2007-07" db="EMBL/GenBank/DDBJ databases">
        <title>Complete sequence of Fervidobacterium nodosum Rt17-B1.</title>
        <authorList>
            <consortium name="US DOE Joint Genome Institute"/>
            <person name="Copeland A."/>
            <person name="Lucas S."/>
            <person name="Lapidus A."/>
            <person name="Barry K."/>
            <person name="Glavina del Rio T."/>
            <person name="Dalin E."/>
            <person name="Tice H."/>
            <person name="Pitluck S."/>
            <person name="Saunders E."/>
            <person name="Brettin T."/>
            <person name="Bruce D."/>
            <person name="Detter J.C."/>
            <person name="Han C."/>
            <person name="Schmutz J."/>
            <person name="Larimer F."/>
            <person name="Land M."/>
            <person name="Hauser L."/>
            <person name="Kyrpides N."/>
            <person name="Mikhailova N."/>
            <person name="Nelson K."/>
            <person name="Gogarten J.P."/>
            <person name="Noll K."/>
            <person name="Richardson P."/>
        </authorList>
    </citation>
    <scope>NUCLEOTIDE SEQUENCE [LARGE SCALE GENOMIC DNA]</scope>
    <source>
        <strain evidence="15">ATCC 35602 / DSM 5306 / Rt17-B1</strain>
    </source>
</reference>
<dbReference type="Gene3D" id="2.10.240.10">
    <property type="entry name" value="Dihydroorotate dehydrogenase, electron transfer subunit"/>
    <property type="match status" value="1"/>
</dbReference>
<comment type="cofactor">
    <cofactor evidence="10">
        <name>[2Fe-2S] cluster</name>
        <dbReference type="ChEBI" id="CHEBI:190135"/>
    </cofactor>
</comment>
<evidence type="ECO:0000256" key="7">
    <source>
        <dbReference type="ARBA" id="ARBA00022982"/>
    </source>
</evidence>
<evidence type="ECO:0000313" key="14">
    <source>
        <dbReference type="EMBL" id="ABS60327.1"/>
    </source>
</evidence>
<dbReference type="AlphaFoldDB" id="A7HK94"/>
<gene>
    <name evidence="14" type="ordered locus">Fnod_0462</name>
</gene>
<evidence type="ECO:0000256" key="9">
    <source>
        <dbReference type="ARBA" id="ARBA00023014"/>
    </source>
</evidence>
<feature type="binding site" evidence="12">
    <location>
        <position position="233"/>
    </location>
    <ligand>
        <name>[2Fe-2S] cluster</name>
        <dbReference type="ChEBI" id="CHEBI:190135"/>
    </ligand>
</feature>
<comment type="cofactor">
    <cofactor evidence="12">
        <name>[2Fe-2S] cluster</name>
        <dbReference type="ChEBI" id="CHEBI:190135"/>
    </cofactor>
    <text evidence="12">Binds 1 [2Fe-2S] cluster per subunit.</text>
</comment>
<evidence type="ECO:0000256" key="6">
    <source>
        <dbReference type="ARBA" id="ARBA00022827"/>
    </source>
</evidence>
<dbReference type="GO" id="GO:0046872">
    <property type="term" value="F:metal ion binding"/>
    <property type="evidence" value="ECO:0007669"/>
    <property type="project" value="UniProtKB-KW"/>
</dbReference>
<dbReference type="Gene3D" id="2.40.30.10">
    <property type="entry name" value="Translation factors"/>
    <property type="match status" value="1"/>
</dbReference>
<dbReference type="SUPFAM" id="SSF63380">
    <property type="entry name" value="Riboflavin synthase domain-like"/>
    <property type="match status" value="1"/>
</dbReference>
<evidence type="ECO:0000256" key="1">
    <source>
        <dbReference type="ARBA" id="ARBA00006422"/>
    </source>
</evidence>